<feature type="domain" description="EAL" evidence="2">
    <location>
        <begin position="732"/>
        <end position="986"/>
    </location>
</feature>
<dbReference type="GO" id="GO:0071111">
    <property type="term" value="F:cyclic-guanylate-specific phosphodiesterase activity"/>
    <property type="evidence" value="ECO:0007669"/>
    <property type="project" value="InterPro"/>
</dbReference>
<feature type="domain" description="GGDEF" evidence="3">
    <location>
        <begin position="589"/>
        <end position="723"/>
    </location>
</feature>
<keyword evidence="1" id="KW-1133">Transmembrane helix</keyword>
<dbReference type="RefSeq" id="WP_155164143.1">
    <property type="nucleotide sequence ID" value="NZ_WNBG01000006.1"/>
</dbReference>
<dbReference type="Gene3D" id="3.20.20.450">
    <property type="entry name" value="EAL domain"/>
    <property type="match status" value="1"/>
</dbReference>
<dbReference type="AlphaFoldDB" id="A0A7X3BVZ3"/>
<dbReference type="InterPro" id="IPR029787">
    <property type="entry name" value="Nucleotide_cyclase"/>
</dbReference>
<dbReference type="Proteomes" id="UP000484547">
    <property type="component" value="Unassembled WGS sequence"/>
</dbReference>
<protein>
    <submittedName>
        <fullName evidence="4">EAL domain-containing protein</fullName>
    </submittedName>
</protein>
<evidence type="ECO:0000256" key="1">
    <source>
        <dbReference type="SAM" id="Phobius"/>
    </source>
</evidence>
<dbReference type="PANTHER" id="PTHR33121:SF70">
    <property type="entry name" value="SIGNALING PROTEIN YKOW"/>
    <property type="match status" value="1"/>
</dbReference>
<proteinExistence type="predicted"/>
<dbReference type="Proteomes" id="UP000443070">
    <property type="component" value="Unassembled WGS sequence"/>
</dbReference>
<gene>
    <name evidence="4" type="ORF">GMD11_08740</name>
    <name evidence="5" type="ORF">GMD18_08395</name>
</gene>
<dbReference type="Gene3D" id="3.30.70.270">
    <property type="match status" value="1"/>
</dbReference>
<dbReference type="InterPro" id="IPR050706">
    <property type="entry name" value="Cyclic-di-GMP_PDE-like"/>
</dbReference>
<keyword evidence="1" id="KW-0812">Transmembrane</keyword>
<dbReference type="PROSITE" id="PS50883">
    <property type="entry name" value="EAL"/>
    <property type="match status" value="1"/>
</dbReference>
<evidence type="ECO:0000259" key="3">
    <source>
        <dbReference type="PROSITE" id="PS50887"/>
    </source>
</evidence>
<keyword evidence="6" id="KW-1185">Reference proteome</keyword>
<evidence type="ECO:0000313" key="6">
    <source>
        <dbReference type="Proteomes" id="UP000443070"/>
    </source>
</evidence>
<dbReference type="InterPro" id="IPR000160">
    <property type="entry name" value="GGDEF_dom"/>
</dbReference>
<dbReference type="Pfam" id="PF00563">
    <property type="entry name" value="EAL"/>
    <property type="match status" value="1"/>
</dbReference>
<dbReference type="SMART" id="SM00062">
    <property type="entry name" value="PBPb"/>
    <property type="match status" value="2"/>
</dbReference>
<dbReference type="CDD" id="cd01949">
    <property type="entry name" value="GGDEF"/>
    <property type="match status" value="1"/>
</dbReference>
<accession>A0A7X3BVZ3</accession>
<dbReference type="SMART" id="SM00267">
    <property type="entry name" value="GGDEF"/>
    <property type="match status" value="1"/>
</dbReference>
<dbReference type="OrthoDB" id="9805474at2"/>
<dbReference type="SUPFAM" id="SSF55073">
    <property type="entry name" value="Nucleotide cyclase"/>
    <property type="match status" value="1"/>
</dbReference>
<comment type="caution">
    <text evidence="4">The sequence shown here is derived from an EMBL/GenBank/DDBJ whole genome shotgun (WGS) entry which is preliminary data.</text>
</comment>
<name>A0A7X3BVZ3_9FIRM</name>
<dbReference type="InterPro" id="IPR043128">
    <property type="entry name" value="Rev_trsase/Diguanyl_cyclase"/>
</dbReference>
<dbReference type="InterPro" id="IPR001638">
    <property type="entry name" value="Solute-binding_3/MltF_N"/>
</dbReference>
<dbReference type="InterPro" id="IPR035919">
    <property type="entry name" value="EAL_sf"/>
</dbReference>
<dbReference type="CDD" id="cd01948">
    <property type="entry name" value="EAL"/>
    <property type="match status" value="1"/>
</dbReference>
<dbReference type="InterPro" id="IPR001633">
    <property type="entry name" value="EAL_dom"/>
</dbReference>
<organism evidence="4 7">
    <name type="scientific">Phascolarctobacterium faecium</name>
    <dbReference type="NCBI Taxonomy" id="33025"/>
    <lineage>
        <taxon>Bacteria</taxon>
        <taxon>Bacillati</taxon>
        <taxon>Bacillota</taxon>
        <taxon>Negativicutes</taxon>
        <taxon>Acidaminococcales</taxon>
        <taxon>Acidaminococcaceae</taxon>
        <taxon>Phascolarctobacterium</taxon>
    </lineage>
</organism>
<sequence length="986" mass="112124">MNTKIKQTIALFFTVMLLFVLVLPPLSAAADASPIKIGYYEDGDYMSKSQSGEYSGYNIEYLQKISKQSGLPFEMVDIASWNAAYDMLVKGEIDLLPAVYHSEQRAEEIFFSGQPMCSIYTTLNVRMNDPRYDYEDFKAFQGMNVGIIRGGVDGERFKSFCREHNLVLNIIDYDETSVLLEALDNGTLDGVAITHLGKNSTFRSVAQFSPSPLYFAVTKTNPELLSEINKAMNNILLANPGYSRDLYDKYLAPSVNQKPVFTKEELQYIKQAAPILVSYDPSFASLTYQSKKSGQITGVTADIFEFIAKNSGLRFEFEAHNQTEALQLLQQGKISALALSDGDYLWDGRNNINSTLYYLRAPTSMITRYNSDKLEVIALPQGYQLSEAIKAANPHYTFKYYPSIEDCLNAVLHNKADAACTNTHVAGAYLSRSAYQGMRTITLAQPINEMCVGLSASGDPKLFSIINKCIQYLPTEQVDAYLVTHSANTKEVSMLEFIEQHLWQVGCIVILVLSIIILLIGSNLRNALHSNRRIQDLLYKDELTGLYNMNGFYQKWEENNTPSKQQSFVVLYNCFWKKKEENNTPKKQQSFVLLYSDICQFKFINDNFGFATGDQVLQASGKILQEILEDDEFCGRISSDHFALLLKYNCWEHLDKRMQNFVKKLNCWLKAKTDIPYKIDFVFGVCLIEKNATIDLHQKLDLANYSRRYAKDTPGSFIVLYDEKMRAQALLAQQLESRLDQALQENEFVVYYQPKVSMKDGSIIGSEALIRWNHPDKGFLMPGVFIPIFEKNGMVKKVDLWLFEEVCKTMRTWSEKGYPLFPVSCNFSRLHFQQSDFPARICEIADRWNVPHHLLELEITESVLLEESTTIAEVFQILKEMQFKIAIDDFGSGYSSLGQLQQLTADVLKLDRSFVSHGVAGMREKIVVGNVIHMAGELGMQVICEGVETQAQSITLQEIGCKYSQGFYFYRPMQLENYEKLLVADN</sequence>
<dbReference type="NCBIfam" id="TIGR00254">
    <property type="entry name" value="GGDEF"/>
    <property type="match status" value="1"/>
</dbReference>
<dbReference type="PROSITE" id="PS50887">
    <property type="entry name" value="GGDEF"/>
    <property type="match status" value="1"/>
</dbReference>
<reference evidence="6 7" key="1">
    <citation type="journal article" date="2019" name="Nat. Med.">
        <title>A library of human gut bacterial isolates paired with longitudinal multiomics data enables mechanistic microbiome research.</title>
        <authorList>
            <person name="Poyet M."/>
            <person name="Groussin M."/>
            <person name="Gibbons S.M."/>
            <person name="Avila-Pacheco J."/>
            <person name="Jiang X."/>
            <person name="Kearney S.M."/>
            <person name="Perrotta A.R."/>
            <person name="Berdy B."/>
            <person name="Zhao S."/>
            <person name="Lieberman T.D."/>
            <person name="Swanson P.K."/>
            <person name="Smith M."/>
            <person name="Roesemann S."/>
            <person name="Alexander J.E."/>
            <person name="Rich S.A."/>
            <person name="Livny J."/>
            <person name="Vlamakis H."/>
            <person name="Clish C."/>
            <person name="Bullock K."/>
            <person name="Deik A."/>
            <person name="Scott J."/>
            <person name="Pierce K.A."/>
            <person name="Xavier R.J."/>
            <person name="Alm E.J."/>
        </authorList>
    </citation>
    <scope>NUCLEOTIDE SEQUENCE [LARGE SCALE GENOMIC DNA]</scope>
    <source>
        <strain evidence="4 7">BIOML-A13</strain>
        <strain evidence="5 6">BIOML-A3</strain>
    </source>
</reference>
<dbReference type="SUPFAM" id="SSF53850">
    <property type="entry name" value="Periplasmic binding protein-like II"/>
    <property type="match status" value="2"/>
</dbReference>
<dbReference type="Pfam" id="PF00497">
    <property type="entry name" value="SBP_bac_3"/>
    <property type="match status" value="2"/>
</dbReference>
<evidence type="ECO:0000313" key="5">
    <source>
        <dbReference type="EMBL" id="MTU04413.1"/>
    </source>
</evidence>
<evidence type="ECO:0000313" key="4">
    <source>
        <dbReference type="EMBL" id="MTT76349.1"/>
    </source>
</evidence>
<keyword evidence="1" id="KW-0472">Membrane</keyword>
<feature type="transmembrane region" description="Helical" evidence="1">
    <location>
        <begin position="502"/>
        <end position="524"/>
    </location>
</feature>
<dbReference type="Pfam" id="PF00990">
    <property type="entry name" value="GGDEF"/>
    <property type="match status" value="1"/>
</dbReference>
<dbReference type="EMBL" id="WNBW01000006">
    <property type="protein sequence ID" value="MTU04413.1"/>
    <property type="molecule type" value="Genomic_DNA"/>
</dbReference>
<evidence type="ECO:0000259" key="2">
    <source>
        <dbReference type="PROSITE" id="PS50883"/>
    </source>
</evidence>
<dbReference type="EMBL" id="WNBM01000006">
    <property type="protein sequence ID" value="MTT76349.1"/>
    <property type="molecule type" value="Genomic_DNA"/>
</dbReference>
<evidence type="ECO:0000313" key="7">
    <source>
        <dbReference type="Proteomes" id="UP000484547"/>
    </source>
</evidence>
<dbReference type="PANTHER" id="PTHR33121">
    <property type="entry name" value="CYCLIC DI-GMP PHOSPHODIESTERASE PDEF"/>
    <property type="match status" value="1"/>
</dbReference>
<dbReference type="SMART" id="SM00052">
    <property type="entry name" value="EAL"/>
    <property type="match status" value="1"/>
</dbReference>
<dbReference type="Gene3D" id="3.40.190.10">
    <property type="entry name" value="Periplasmic binding protein-like II"/>
    <property type="match status" value="4"/>
</dbReference>
<dbReference type="SUPFAM" id="SSF141868">
    <property type="entry name" value="EAL domain-like"/>
    <property type="match status" value="1"/>
</dbReference>